<comment type="caution">
    <text evidence="2">The sequence shown here is derived from an EMBL/GenBank/DDBJ whole genome shotgun (WGS) entry which is preliminary data.</text>
</comment>
<gene>
    <name evidence="2" type="ORF">NDU88_004526</name>
</gene>
<feature type="region of interest" description="Disordered" evidence="1">
    <location>
        <begin position="74"/>
        <end position="93"/>
    </location>
</feature>
<feature type="compositionally biased region" description="Basic residues" evidence="1">
    <location>
        <begin position="84"/>
        <end position="93"/>
    </location>
</feature>
<dbReference type="EMBL" id="JANPWB010000001">
    <property type="protein sequence ID" value="KAJ1216928.1"/>
    <property type="molecule type" value="Genomic_DNA"/>
</dbReference>
<name>A0AAV7WUX6_PLEWA</name>
<proteinExistence type="predicted"/>
<evidence type="ECO:0000256" key="1">
    <source>
        <dbReference type="SAM" id="MobiDB-lite"/>
    </source>
</evidence>
<organism evidence="2 3">
    <name type="scientific">Pleurodeles waltl</name>
    <name type="common">Iberian ribbed newt</name>
    <dbReference type="NCBI Taxonomy" id="8319"/>
    <lineage>
        <taxon>Eukaryota</taxon>
        <taxon>Metazoa</taxon>
        <taxon>Chordata</taxon>
        <taxon>Craniata</taxon>
        <taxon>Vertebrata</taxon>
        <taxon>Euteleostomi</taxon>
        <taxon>Amphibia</taxon>
        <taxon>Batrachia</taxon>
        <taxon>Caudata</taxon>
        <taxon>Salamandroidea</taxon>
        <taxon>Salamandridae</taxon>
        <taxon>Pleurodelinae</taxon>
        <taxon>Pleurodeles</taxon>
    </lineage>
</organism>
<sequence>MRVHRRPSLCRQVSAPPSLWSRSSFGAPSGGAPLSHQASSRRHASHRGRDRPTGLQALRGRYRRRKCCISFSAGRGIRREDHGHRRKSGTAIT</sequence>
<feature type="compositionally biased region" description="Basic residues" evidence="1">
    <location>
        <begin position="39"/>
        <end position="49"/>
    </location>
</feature>
<feature type="region of interest" description="Disordered" evidence="1">
    <location>
        <begin position="1"/>
        <end position="59"/>
    </location>
</feature>
<protein>
    <submittedName>
        <fullName evidence="2">Uncharacterized protein</fullName>
    </submittedName>
</protein>
<dbReference type="Proteomes" id="UP001066276">
    <property type="component" value="Chromosome 1_1"/>
</dbReference>
<evidence type="ECO:0000313" key="3">
    <source>
        <dbReference type="Proteomes" id="UP001066276"/>
    </source>
</evidence>
<keyword evidence="3" id="KW-1185">Reference proteome</keyword>
<evidence type="ECO:0000313" key="2">
    <source>
        <dbReference type="EMBL" id="KAJ1216928.1"/>
    </source>
</evidence>
<reference evidence="2" key="1">
    <citation type="journal article" date="2022" name="bioRxiv">
        <title>Sequencing and chromosome-scale assembly of the giantPleurodeles waltlgenome.</title>
        <authorList>
            <person name="Brown T."/>
            <person name="Elewa A."/>
            <person name="Iarovenko S."/>
            <person name="Subramanian E."/>
            <person name="Araus A.J."/>
            <person name="Petzold A."/>
            <person name="Susuki M."/>
            <person name="Suzuki K.-i.T."/>
            <person name="Hayashi T."/>
            <person name="Toyoda A."/>
            <person name="Oliveira C."/>
            <person name="Osipova E."/>
            <person name="Leigh N.D."/>
            <person name="Simon A."/>
            <person name="Yun M.H."/>
        </authorList>
    </citation>
    <scope>NUCLEOTIDE SEQUENCE</scope>
    <source>
        <strain evidence="2">20211129_DDA</strain>
        <tissue evidence="2">Liver</tissue>
    </source>
</reference>
<accession>A0AAV7WUX6</accession>
<dbReference type="AlphaFoldDB" id="A0AAV7WUX6"/>